<evidence type="ECO:0000313" key="3">
    <source>
        <dbReference type="Proteomes" id="UP001415857"/>
    </source>
</evidence>
<comment type="caution">
    <text evidence="2">The sequence shown here is derived from an EMBL/GenBank/DDBJ whole genome shotgun (WGS) entry which is preliminary data.</text>
</comment>
<feature type="domain" description="ZSWIM1/3 RNaseH-like" evidence="1">
    <location>
        <begin position="66"/>
        <end position="111"/>
    </location>
</feature>
<gene>
    <name evidence="2" type="ORF">L1049_017469</name>
</gene>
<sequence>MSDANIPTCQQMSILELQSGGLQNIGCTEQDIRNARRNVRKANDGHDADMLNEHFLAQKEKNPYFTYTIETDDENQISHIFWADATSREAYKVFGDVVVFDTTHSTNQWKMLNTTRSLHIGQLYKRYSVVAIDSF</sequence>
<dbReference type="Pfam" id="PF21056">
    <property type="entry name" value="ZSWIM1-3_RNaseH-like"/>
    <property type="match status" value="1"/>
</dbReference>
<dbReference type="InterPro" id="IPR048324">
    <property type="entry name" value="ZSWIM1-3_RNaseH-like"/>
</dbReference>
<dbReference type="PANTHER" id="PTHR47718">
    <property type="entry name" value="OS01G0519700 PROTEIN"/>
    <property type="match status" value="1"/>
</dbReference>
<name>A0AAP0X7E2_LIQFO</name>
<protein>
    <recommendedName>
        <fullName evidence="1">ZSWIM1/3 RNaseH-like domain-containing protein</fullName>
    </recommendedName>
</protein>
<evidence type="ECO:0000259" key="1">
    <source>
        <dbReference type="Pfam" id="PF21056"/>
    </source>
</evidence>
<organism evidence="2 3">
    <name type="scientific">Liquidambar formosana</name>
    <name type="common">Formosan gum</name>
    <dbReference type="NCBI Taxonomy" id="63359"/>
    <lineage>
        <taxon>Eukaryota</taxon>
        <taxon>Viridiplantae</taxon>
        <taxon>Streptophyta</taxon>
        <taxon>Embryophyta</taxon>
        <taxon>Tracheophyta</taxon>
        <taxon>Spermatophyta</taxon>
        <taxon>Magnoliopsida</taxon>
        <taxon>eudicotyledons</taxon>
        <taxon>Gunneridae</taxon>
        <taxon>Pentapetalae</taxon>
        <taxon>Saxifragales</taxon>
        <taxon>Altingiaceae</taxon>
        <taxon>Liquidambar</taxon>
    </lineage>
</organism>
<dbReference type="Proteomes" id="UP001415857">
    <property type="component" value="Unassembled WGS sequence"/>
</dbReference>
<dbReference type="EMBL" id="JBBPBK010000003">
    <property type="protein sequence ID" value="KAK9288998.1"/>
    <property type="molecule type" value="Genomic_DNA"/>
</dbReference>
<evidence type="ECO:0000313" key="2">
    <source>
        <dbReference type="EMBL" id="KAK9288998.1"/>
    </source>
</evidence>
<dbReference type="AlphaFoldDB" id="A0AAP0X7E2"/>
<proteinExistence type="predicted"/>
<keyword evidence="3" id="KW-1185">Reference proteome</keyword>
<reference evidence="2 3" key="1">
    <citation type="journal article" date="2024" name="Plant J.">
        <title>Genome sequences and population genomics reveal climatic adaptation and genomic divergence between two closely related sweetgum species.</title>
        <authorList>
            <person name="Xu W.Q."/>
            <person name="Ren C.Q."/>
            <person name="Zhang X.Y."/>
            <person name="Comes H.P."/>
            <person name="Liu X.H."/>
            <person name="Li Y.G."/>
            <person name="Kettle C.J."/>
            <person name="Jalonen R."/>
            <person name="Gaisberger H."/>
            <person name="Ma Y.Z."/>
            <person name="Qiu Y.X."/>
        </authorList>
    </citation>
    <scope>NUCLEOTIDE SEQUENCE [LARGE SCALE GENOMIC DNA]</scope>
    <source>
        <strain evidence="2">Hangzhou</strain>
    </source>
</reference>
<accession>A0AAP0X7E2</accession>